<dbReference type="AlphaFoldDB" id="A0A9K3PDJ4"/>
<dbReference type="Proteomes" id="UP000693970">
    <property type="component" value="Unassembled WGS sequence"/>
</dbReference>
<evidence type="ECO:0000313" key="1">
    <source>
        <dbReference type="EMBL" id="KAG7341144.1"/>
    </source>
</evidence>
<dbReference type="OrthoDB" id="54549at2759"/>
<accession>A0A9K3PDJ4</accession>
<evidence type="ECO:0000313" key="2">
    <source>
        <dbReference type="Proteomes" id="UP000693970"/>
    </source>
</evidence>
<reference evidence="1" key="2">
    <citation type="submission" date="2021-04" db="EMBL/GenBank/DDBJ databases">
        <authorList>
            <person name="Podell S."/>
        </authorList>
    </citation>
    <scope>NUCLEOTIDE SEQUENCE</scope>
    <source>
        <strain evidence="1">Hildebrandi</strain>
    </source>
</reference>
<keyword evidence="2" id="KW-1185">Reference proteome</keyword>
<protein>
    <submittedName>
        <fullName evidence="1">Uncharacterized protein</fullName>
    </submittedName>
</protein>
<gene>
    <name evidence="1" type="ORF">IV203_023095</name>
</gene>
<sequence>MLSFPLVVKAGPGCNALDTQRIQRVFPSIVPNDTIWKQSQYPEYQSIVDMMSMVHQYQKEAGLKKSGVFIHLFQYKYRENQTCHV</sequence>
<reference evidence="1" key="1">
    <citation type="journal article" date="2021" name="Sci. Rep.">
        <title>Diploid genomic architecture of Nitzschia inconspicua, an elite biomass production diatom.</title>
        <authorList>
            <person name="Oliver A."/>
            <person name="Podell S."/>
            <person name="Pinowska A."/>
            <person name="Traller J.C."/>
            <person name="Smith S.R."/>
            <person name="McClure R."/>
            <person name="Beliaev A."/>
            <person name="Bohutskyi P."/>
            <person name="Hill E.A."/>
            <person name="Rabines A."/>
            <person name="Zheng H."/>
            <person name="Allen L.Z."/>
            <person name="Kuo A."/>
            <person name="Grigoriev I.V."/>
            <person name="Allen A.E."/>
            <person name="Hazlebeck D."/>
            <person name="Allen E.E."/>
        </authorList>
    </citation>
    <scope>NUCLEOTIDE SEQUENCE</scope>
    <source>
        <strain evidence="1">Hildebrandi</strain>
    </source>
</reference>
<dbReference type="EMBL" id="JAGRRH010000026">
    <property type="protein sequence ID" value="KAG7341144.1"/>
    <property type="molecule type" value="Genomic_DNA"/>
</dbReference>
<name>A0A9K3PDJ4_9STRA</name>
<comment type="caution">
    <text evidence="1">The sequence shown here is derived from an EMBL/GenBank/DDBJ whole genome shotgun (WGS) entry which is preliminary data.</text>
</comment>
<organism evidence="1 2">
    <name type="scientific">Nitzschia inconspicua</name>
    <dbReference type="NCBI Taxonomy" id="303405"/>
    <lineage>
        <taxon>Eukaryota</taxon>
        <taxon>Sar</taxon>
        <taxon>Stramenopiles</taxon>
        <taxon>Ochrophyta</taxon>
        <taxon>Bacillariophyta</taxon>
        <taxon>Bacillariophyceae</taxon>
        <taxon>Bacillariophycidae</taxon>
        <taxon>Bacillariales</taxon>
        <taxon>Bacillariaceae</taxon>
        <taxon>Nitzschia</taxon>
    </lineage>
</organism>
<proteinExistence type="predicted"/>